<reference evidence="1 5" key="1">
    <citation type="journal article" date="2019" name="Sci. Rep.">
        <title>Orb-weaving spider Araneus ventricosus genome elucidates the spidroin gene catalogue.</title>
        <authorList>
            <person name="Kono N."/>
            <person name="Nakamura H."/>
            <person name="Ohtoshi R."/>
            <person name="Moran D.A.P."/>
            <person name="Shinohara A."/>
            <person name="Yoshida Y."/>
            <person name="Fujiwara M."/>
            <person name="Mori M."/>
            <person name="Tomita M."/>
            <person name="Arakawa K."/>
        </authorList>
    </citation>
    <scope>NUCLEOTIDE SEQUENCE [LARGE SCALE GENOMIC DNA]</scope>
</reference>
<dbReference type="AlphaFoldDB" id="A0A4Y2TYS7"/>
<accession>A0A4Y2TYS7</accession>
<dbReference type="EMBL" id="BGPR01032002">
    <property type="protein sequence ID" value="GBO05335.1"/>
    <property type="molecule type" value="Genomic_DNA"/>
</dbReference>
<comment type="caution">
    <text evidence="1">The sequence shown here is derived from an EMBL/GenBank/DDBJ whole genome shotgun (WGS) entry which is preliminary data.</text>
</comment>
<evidence type="ECO:0000313" key="3">
    <source>
        <dbReference type="EMBL" id="GBO13344.1"/>
    </source>
</evidence>
<sequence length="134" mass="15767">MLKYFLHDTKQPVLQELQIEKPHSQSEKHKEKQYLISRKDLCFLLHHSSGNFWRMNLVPLESPSSTAVKSKELAFHTFGELLDRVKELAFHTFGELLDRVKELAFHTFGELLDRVKVLFRPILKQRDGYFGISL</sequence>
<evidence type="ECO:0000313" key="1">
    <source>
        <dbReference type="EMBL" id="GBO05333.1"/>
    </source>
</evidence>
<dbReference type="EMBL" id="BGPR01037684">
    <property type="protein sequence ID" value="GBO13344.1"/>
    <property type="molecule type" value="Genomic_DNA"/>
</dbReference>
<dbReference type="EMBL" id="BGPR01037686">
    <property type="protein sequence ID" value="GBO13349.1"/>
    <property type="molecule type" value="Genomic_DNA"/>
</dbReference>
<evidence type="ECO:0000313" key="5">
    <source>
        <dbReference type="Proteomes" id="UP000499080"/>
    </source>
</evidence>
<evidence type="ECO:0000313" key="4">
    <source>
        <dbReference type="EMBL" id="GBO13349.1"/>
    </source>
</evidence>
<name>A0A4Y2TYS7_ARAVE</name>
<proteinExistence type="predicted"/>
<organism evidence="1 5">
    <name type="scientific">Araneus ventricosus</name>
    <name type="common">Orbweaver spider</name>
    <name type="synonym">Epeira ventricosa</name>
    <dbReference type="NCBI Taxonomy" id="182803"/>
    <lineage>
        <taxon>Eukaryota</taxon>
        <taxon>Metazoa</taxon>
        <taxon>Ecdysozoa</taxon>
        <taxon>Arthropoda</taxon>
        <taxon>Chelicerata</taxon>
        <taxon>Arachnida</taxon>
        <taxon>Araneae</taxon>
        <taxon>Araneomorphae</taxon>
        <taxon>Entelegynae</taxon>
        <taxon>Araneoidea</taxon>
        <taxon>Araneidae</taxon>
        <taxon>Araneus</taxon>
    </lineage>
</organism>
<protein>
    <submittedName>
        <fullName evidence="1">Uncharacterized protein</fullName>
    </submittedName>
</protein>
<gene>
    <name evidence="3" type="ORF">AVEN_194732_1</name>
    <name evidence="1" type="ORF">AVEN_226496_1</name>
    <name evidence="4" type="ORF">AVEN_253050_1</name>
    <name evidence="2" type="ORF">AVEN_56580_1</name>
</gene>
<keyword evidence="5" id="KW-1185">Reference proteome</keyword>
<dbReference type="EMBL" id="BGPR01032001">
    <property type="protein sequence ID" value="GBO05333.1"/>
    <property type="molecule type" value="Genomic_DNA"/>
</dbReference>
<dbReference type="Proteomes" id="UP000499080">
    <property type="component" value="Unassembled WGS sequence"/>
</dbReference>
<evidence type="ECO:0000313" key="2">
    <source>
        <dbReference type="EMBL" id="GBO05335.1"/>
    </source>
</evidence>